<dbReference type="PANTHER" id="PTHR23133">
    <property type="entry name" value="IMIDAZOLEGLYCEROL-PHOSPHATE DEHYDRATASE HIS7"/>
    <property type="match status" value="1"/>
</dbReference>
<evidence type="ECO:0000313" key="9">
    <source>
        <dbReference type="Proteomes" id="UP000272051"/>
    </source>
</evidence>
<comment type="caution">
    <text evidence="7">The sequence shown here is derived from an EMBL/GenBank/DDBJ whole genome shotgun (WGS) entry which is preliminary data.</text>
</comment>
<evidence type="ECO:0000313" key="7">
    <source>
        <dbReference type="EMBL" id="RLE48384.1"/>
    </source>
</evidence>
<dbReference type="EMBL" id="QMQV01000079">
    <property type="protein sequence ID" value="RLE48384.1"/>
    <property type="molecule type" value="Genomic_DNA"/>
</dbReference>
<accession>A0A497ELV0</accession>
<dbReference type="GO" id="GO:0000105">
    <property type="term" value="P:L-histidine biosynthetic process"/>
    <property type="evidence" value="ECO:0007669"/>
    <property type="project" value="UniProtKB-UniRule"/>
</dbReference>
<sequence length="191" mass="20819">MSLRTGRISRKTKEVEVVVEVKLDGDGVFEGTTSFKFLDHMIKTLCFFSNLDLKVEAKGDLTHHVIEDVGLAFGEAYAQALGSKEGINRFGYAYAPMDDALALAVVDLGGRPYSHVDFSSTAFVIEDTPIEDLKHFISSFAIASKATIHLKVLYGENNHHKVEASFKALALALKQASSLSSRKVPSVKGVI</sequence>
<dbReference type="InterPro" id="IPR038494">
    <property type="entry name" value="IGPD_sf"/>
</dbReference>
<proteinExistence type="inferred from homology"/>
<evidence type="ECO:0000256" key="5">
    <source>
        <dbReference type="ARBA" id="ARBA00023239"/>
    </source>
</evidence>
<evidence type="ECO:0000256" key="2">
    <source>
        <dbReference type="ARBA" id="ARBA00016664"/>
    </source>
</evidence>
<keyword evidence="4 6" id="KW-0368">Histidine biosynthesis</keyword>
<dbReference type="Proteomes" id="UP000278475">
    <property type="component" value="Unassembled WGS sequence"/>
</dbReference>
<comment type="similarity">
    <text evidence="6">Belongs to the imidazoleglycerol-phosphate dehydratase family.</text>
</comment>
<dbReference type="AlphaFoldDB" id="A0A497ELV0"/>
<dbReference type="HAMAP" id="MF_00076">
    <property type="entry name" value="HisB"/>
    <property type="match status" value="1"/>
</dbReference>
<dbReference type="InterPro" id="IPR020568">
    <property type="entry name" value="Ribosomal_Su5_D2-typ_SF"/>
</dbReference>
<dbReference type="FunFam" id="3.30.230.40:FF:000003">
    <property type="entry name" value="Imidazoleglycerol-phosphate dehydratase HisB"/>
    <property type="match status" value="1"/>
</dbReference>
<organism evidence="7 10">
    <name type="scientific">Thermoproteota archaeon</name>
    <dbReference type="NCBI Taxonomy" id="2056631"/>
    <lineage>
        <taxon>Archaea</taxon>
        <taxon>Thermoproteota</taxon>
    </lineage>
</organism>
<evidence type="ECO:0000256" key="3">
    <source>
        <dbReference type="ARBA" id="ARBA00022605"/>
    </source>
</evidence>
<evidence type="ECO:0000256" key="6">
    <source>
        <dbReference type="HAMAP-Rule" id="MF_00076"/>
    </source>
</evidence>
<dbReference type="SUPFAM" id="SSF54211">
    <property type="entry name" value="Ribosomal protein S5 domain 2-like"/>
    <property type="match status" value="2"/>
</dbReference>
<dbReference type="UniPathway" id="UPA00031">
    <property type="reaction ID" value="UER00011"/>
</dbReference>
<evidence type="ECO:0000313" key="10">
    <source>
        <dbReference type="Proteomes" id="UP000278475"/>
    </source>
</evidence>
<dbReference type="FunFam" id="3.30.230.40:FF:000001">
    <property type="entry name" value="Imidazoleglycerol-phosphate dehydratase HisB"/>
    <property type="match status" value="1"/>
</dbReference>
<keyword evidence="6" id="KW-0963">Cytoplasm</keyword>
<keyword evidence="3 6" id="KW-0028">Amino-acid biosynthesis</keyword>
<dbReference type="GO" id="GO:0005737">
    <property type="term" value="C:cytoplasm"/>
    <property type="evidence" value="ECO:0007669"/>
    <property type="project" value="UniProtKB-SubCell"/>
</dbReference>
<dbReference type="PROSITE" id="PS00955">
    <property type="entry name" value="IGP_DEHYDRATASE_2"/>
    <property type="match status" value="1"/>
</dbReference>
<keyword evidence="5 6" id="KW-0456">Lyase</keyword>
<gene>
    <name evidence="6 7" type="primary">hisB</name>
    <name evidence="7" type="ORF">DRJ31_07385</name>
    <name evidence="8" type="ORF">DRJ33_07330</name>
</gene>
<dbReference type="EMBL" id="QMQX01000166">
    <property type="protein sequence ID" value="RLE50558.1"/>
    <property type="molecule type" value="Genomic_DNA"/>
</dbReference>
<dbReference type="Pfam" id="PF00475">
    <property type="entry name" value="IGPD"/>
    <property type="match status" value="1"/>
</dbReference>
<evidence type="ECO:0000256" key="1">
    <source>
        <dbReference type="ARBA" id="ARBA00005047"/>
    </source>
</evidence>
<dbReference type="GO" id="GO:0004424">
    <property type="term" value="F:imidazoleglycerol-phosphate dehydratase activity"/>
    <property type="evidence" value="ECO:0007669"/>
    <property type="project" value="UniProtKB-UniRule"/>
</dbReference>
<comment type="subcellular location">
    <subcellularLocation>
        <location evidence="6">Cytoplasm</location>
    </subcellularLocation>
</comment>
<dbReference type="Proteomes" id="UP000272051">
    <property type="component" value="Unassembled WGS sequence"/>
</dbReference>
<dbReference type="InterPro" id="IPR020565">
    <property type="entry name" value="ImidazoleglycerP_deHydtase_CS"/>
</dbReference>
<evidence type="ECO:0000313" key="8">
    <source>
        <dbReference type="EMBL" id="RLE50558.1"/>
    </source>
</evidence>
<reference evidence="9 10" key="1">
    <citation type="submission" date="2018-06" db="EMBL/GenBank/DDBJ databases">
        <title>Extensive metabolic versatility and redundancy in microbially diverse, dynamic hydrothermal sediments.</title>
        <authorList>
            <person name="Dombrowski N."/>
            <person name="Teske A."/>
            <person name="Baker B.J."/>
        </authorList>
    </citation>
    <scope>NUCLEOTIDE SEQUENCE [LARGE SCALE GENOMIC DNA]</scope>
    <source>
        <strain evidence="8">B34_G17</strain>
        <strain evidence="7">B66_G16</strain>
    </source>
</reference>
<dbReference type="Gene3D" id="3.30.230.40">
    <property type="entry name" value="Imidazole glycerol phosphate dehydratase, domain 1"/>
    <property type="match status" value="2"/>
</dbReference>
<comment type="pathway">
    <text evidence="1 6">Amino-acid biosynthesis; L-histidine biosynthesis; L-histidine from 5-phospho-alpha-D-ribose 1-diphosphate: step 6/9.</text>
</comment>
<name>A0A497ELV0_9CREN</name>
<dbReference type="PANTHER" id="PTHR23133:SF2">
    <property type="entry name" value="IMIDAZOLEGLYCEROL-PHOSPHATE DEHYDRATASE"/>
    <property type="match status" value="1"/>
</dbReference>
<protein>
    <recommendedName>
        <fullName evidence="2 6">Imidazoleglycerol-phosphate dehydratase</fullName>
        <shortName evidence="6">IGPD</shortName>
        <ecNumber evidence="6">4.2.1.19</ecNumber>
    </recommendedName>
</protein>
<comment type="catalytic activity">
    <reaction evidence="6">
        <text>D-erythro-1-(imidazol-4-yl)glycerol 3-phosphate = 3-(imidazol-4-yl)-2-oxopropyl phosphate + H2O</text>
        <dbReference type="Rhea" id="RHEA:11040"/>
        <dbReference type="ChEBI" id="CHEBI:15377"/>
        <dbReference type="ChEBI" id="CHEBI:57766"/>
        <dbReference type="ChEBI" id="CHEBI:58278"/>
        <dbReference type="EC" id="4.2.1.19"/>
    </reaction>
</comment>
<evidence type="ECO:0000256" key="4">
    <source>
        <dbReference type="ARBA" id="ARBA00023102"/>
    </source>
</evidence>
<dbReference type="EC" id="4.2.1.19" evidence="6"/>
<dbReference type="InterPro" id="IPR000807">
    <property type="entry name" value="ImidazoleglycerolP_deHydtase"/>
</dbReference>